<dbReference type="BioCyc" id="TSAC1094508:GLMA-2443-MONOMER"/>
<organism evidence="1 2">
    <name type="scientific">Thermoanaerobacterium saccharolyticum (strain DSM 8691 / JW/SL-YS485)</name>
    <dbReference type="NCBI Taxonomy" id="1094508"/>
    <lineage>
        <taxon>Bacteria</taxon>
        <taxon>Bacillati</taxon>
        <taxon>Bacillota</taxon>
        <taxon>Clostridia</taxon>
        <taxon>Thermoanaerobacterales</taxon>
        <taxon>Thermoanaerobacteraceae</taxon>
        <taxon>Thermoanaerobacterium</taxon>
    </lineage>
</organism>
<evidence type="ECO:0000313" key="2">
    <source>
        <dbReference type="Proteomes" id="UP000006178"/>
    </source>
</evidence>
<protein>
    <submittedName>
        <fullName evidence="1">Uncharacterized protein</fullName>
    </submittedName>
</protein>
<gene>
    <name evidence="1" type="ordered locus">Tsac_2413</name>
</gene>
<dbReference type="EMBL" id="CP003184">
    <property type="protein sequence ID" value="AFK87411.1"/>
    <property type="molecule type" value="Genomic_DNA"/>
</dbReference>
<reference evidence="1 2" key="1">
    <citation type="journal article" date="2014" name="Appl. Environ. Microbiol.">
        <title>Profile of Secreted Hydrolases, Associated Proteins, and SlpA in Thermoanaerobacterium saccharolyticum during the Degradation of Hemicellulose.</title>
        <authorList>
            <person name="Currie D.H."/>
            <person name="Guss A.M."/>
            <person name="Herring C.D."/>
            <person name="Giannone R.J."/>
            <person name="Johnson C.M."/>
            <person name="Lankford P.K."/>
            <person name="Brown S.D."/>
            <person name="Hettich R.L."/>
            <person name="Lynd L.R."/>
        </authorList>
    </citation>
    <scope>NUCLEOTIDE SEQUENCE [LARGE SCALE GENOMIC DNA]</scope>
    <source>
        <strain evidence="2">DSM 8691 / JW/SL-YS485</strain>
    </source>
</reference>
<sequence length="76" mass="8545">MTYTKTQWEAGITPLNSTNLNHLESQYDEVKTELQKTDGTSDIKIQAINCLIQDANGYFSSSNIEGALQELYTISR</sequence>
<keyword evidence="2" id="KW-1185">Reference proteome</keyword>
<dbReference type="KEGG" id="tsh:Tsac_2413"/>
<accession>I3VY16</accession>
<name>I3VY16_THESW</name>
<dbReference type="PATRIC" id="fig|1094508.3.peg.2447"/>
<dbReference type="Proteomes" id="UP000006178">
    <property type="component" value="Chromosome"/>
</dbReference>
<proteinExistence type="predicted"/>
<evidence type="ECO:0000313" key="1">
    <source>
        <dbReference type="EMBL" id="AFK87411.1"/>
    </source>
</evidence>
<dbReference type="AlphaFoldDB" id="I3VY16"/>
<dbReference type="RefSeq" id="WP_014759247.1">
    <property type="nucleotide sequence ID" value="NC_017992.1"/>
</dbReference>
<dbReference type="STRING" id="1094508.Tsac_2413"/>